<feature type="transmembrane region" description="Helical" evidence="8">
    <location>
        <begin position="440"/>
        <end position="459"/>
    </location>
</feature>
<feature type="domain" description="RCK C-terminal" evidence="9">
    <location>
        <begin position="195"/>
        <end position="277"/>
    </location>
</feature>
<dbReference type="Proteomes" id="UP000823757">
    <property type="component" value="Unassembled WGS sequence"/>
</dbReference>
<dbReference type="InterPro" id="IPR036721">
    <property type="entry name" value="RCK_C_sf"/>
</dbReference>
<keyword evidence="5 8" id="KW-0812">Transmembrane</keyword>
<evidence type="ECO:0000256" key="7">
    <source>
        <dbReference type="ARBA" id="ARBA00023136"/>
    </source>
</evidence>
<dbReference type="Pfam" id="PF02080">
    <property type="entry name" value="TrkA_C"/>
    <property type="match status" value="2"/>
</dbReference>
<gene>
    <name evidence="10" type="ORF">IAB91_04890</name>
</gene>
<evidence type="ECO:0000256" key="1">
    <source>
        <dbReference type="ARBA" id="ARBA00004651"/>
    </source>
</evidence>
<protein>
    <submittedName>
        <fullName evidence="10">Transporter</fullName>
    </submittedName>
</protein>
<evidence type="ECO:0000256" key="6">
    <source>
        <dbReference type="ARBA" id="ARBA00022989"/>
    </source>
</evidence>
<feature type="transmembrane region" description="Helical" evidence="8">
    <location>
        <begin position="100"/>
        <end position="119"/>
    </location>
</feature>
<evidence type="ECO:0000313" key="11">
    <source>
        <dbReference type="Proteomes" id="UP000823757"/>
    </source>
</evidence>
<dbReference type="PANTHER" id="PTHR30445:SF3">
    <property type="entry name" value="TRANSPORT PROTEIN YIDE-RELATED"/>
    <property type="match status" value="1"/>
</dbReference>
<accession>A0A9D9IKS6</accession>
<evidence type="ECO:0000256" key="5">
    <source>
        <dbReference type="ARBA" id="ARBA00022692"/>
    </source>
</evidence>
<feature type="transmembrane region" description="Helical" evidence="8">
    <location>
        <begin position="162"/>
        <end position="188"/>
    </location>
</feature>
<feature type="transmembrane region" description="Helical" evidence="8">
    <location>
        <begin position="411"/>
        <end position="428"/>
    </location>
</feature>
<feature type="transmembrane region" description="Helical" evidence="8">
    <location>
        <begin position="501"/>
        <end position="518"/>
    </location>
</feature>
<evidence type="ECO:0000256" key="3">
    <source>
        <dbReference type="ARBA" id="ARBA00022448"/>
    </source>
</evidence>
<feature type="transmembrane region" description="Helical" evidence="8">
    <location>
        <begin position="379"/>
        <end position="399"/>
    </location>
</feature>
<dbReference type="NCBIfam" id="TIGR01625">
    <property type="entry name" value="YidE_YbjL_dupl"/>
    <property type="match status" value="2"/>
</dbReference>
<dbReference type="InterPro" id="IPR006037">
    <property type="entry name" value="RCK_C"/>
</dbReference>
<dbReference type="EMBL" id="JADIMD010000075">
    <property type="protein sequence ID" value="MBO8474607.1"/>
    <property type="molecule type" value="Genomic_DNA"/>
</dbReference>
<evidence type="ECO:0000256" key="8">
    <source>
        <dbReference type="SAM" id="Phobius"/>
    </source>
</evidence>
<organism evidence="10 11">
    <name type="scientific">Candidatus Cryptobacteroides faecigallinarum</name>
    <dbReference type="NCBI Taxonomy" id="2840763"/>
    <lineage>
        <taxon>Bacteria</taxon>
        <taxon>Pseudomonadati</taxon>
        <taxon>Bacteroidota</taxon>
        <taxon>Bacteroidia</taxon>
        <taxon>Bacteroidales</taxon>
        <taxon>Candidatus Cryptobacteroides</taxon>
    </lineage>
</organism>
<dbReference type="InterPro" id="IPR006512">
    <property type="entry name" value="YidE_YbjL"/>
</dbReference>
<comment type="caution">
    <text evidence="10">The sequence shown here is derived from an EMBL/GenBank/DDBJ whole genome shotgun (WGS) entry which is preliminary data.</text>
</comment>
<dbReference type="PANTHER" id="PTHR30445">
    <property type="entry name" value="K(+)_H(+) ANTIPORTER SUBUNIT KHTT"/>
    <property type="match status" value="1"/>
</dbReference>
<name>A0A9D9IKS6_9BACT</name>
<dbReference type="SUPFAM" id="SSF116726">
    <property type="entry name" value="TrkA C-terminal domain-like"/>
    <property type="match status" value="2"/>
</dbReference>
<feature type="transmembrane region" description="Helical" evidence="8">
    <location>
        <begin position="65"/>
        <end position="88"/>
    </location>
</feature>
<keyword evidence="6 8" id="KW-1133">Transmembrane helix</keyword>
<reference evidence="10" key="1">
    <citation type="submission" date="2020-10" db="EMBL/GenBank/DDBJ databases">
        <authorList>
            <person name="Gilroy R."/>
        </authorList>
    </citation>
    <scope>NUCLEOTIDE SEQUENCE</scope>
    <source>
        <strain evidence="10">B1-13419</strain>
    </source>
</reference>
<feature type="transmembrane region" description="Helical" evidence="8">
    <location>
        <begin position="12"/>
        <end position="31"/>
    </location>
</feature>
<dbReference type="GO" id="GO:0005886">
    <property type="term" value="C:plasma membrane"/>
    <property type="evidence" value="ECO:0007669"/>
    <property type="project" value="UniProtKB-SubCell"/>
</dbReference>
<dbReference type="InterPro" id="IPR050144">
    <property type="entry name" value="AAE_transporter"/>
</dbReference>
<keyword evidence="3" id="KW-0813">Transport</keyword>
<keyword evidence="4" id="KW-1003">Cell membrane</keyword>
<sequence>MEWYNSIFTDQTFTQAILIICIICATGLALAKIKIWGISLGVTFVFFTGILAGHLGISINQDMLLFAQNFGLVLYIYSLGVQVGPGFFTSFKRGGVKLNILATAVLVIGSVMAIAMMPLTGIGMADMMGLLCGAVTNTPMLGAGQQTLLQIDPGNIDGSNQMALACAVGYPFGVVGVILAVIVLRAVFKNRIRAPHQKDESRENTYIAEYHVSNPAIFGHTIKEITHIAGRNFVISRIWKDGKVSIPASDTVIDKDDHLLVISGKHDVDAIRTLFGDQEKTDWNKKDIDWDSIDRQLVSRHVLVTKPNLNGVKLGSLRLRNSFGINITRVNRAGIDLLASPSLRLQLGDKLTIVGDTKAIDRVAEILGNQEKQLRNPNLFAIFVGLAVGLIIGSIPFSIPGMSMPVRLGLAGGPIITGILMGAFGPRLHLSIYTTRSANLMLRQLGLIIYLAGLGLSAGKDFFETVFRTEGLIWIAVSFILATVPVLIVGWIATKWTKVDYASNVGMLCGSMANPIALDYANTTVEGDEPSVSYATVYPFSIFLRVISIQILMLIFY</sequence>
<feature type="transmembrane region" description="Helical" evidence="8">
    <location>
        <begin position="38"/>
        <end position="59"/>
    </location>
</feature>
<feature type="transmembrane region" description="Helical" evidence="8">
    <location>
        <begin position="471"/>
        <end position="494"/>
    </location>
</feature>
<comment type="similarity">
    <text evidence="2">Belongs to the AAE transporter (TC 2.A.81) family.</text>
</comment>
<dbReference type="PROSITE" id="PS51202">
    <property type="entry name" value="RCK_C"/>
    <property type="match status" value="2"/>
</dbReference>
<evidence type="ECO:0000259" key="9">
    <source>
        <dbReference type="PROSITE" id="PS51202"/>
    </source>
</evidence>
<evidence type="ECO:0000256" key="4">
    <source>
        <dbReference type="ARBA" id="ARBA00022475"/>
    </source>
</evidence>
<feature type="transmembrane region" description="Helical" evidence="8">
    <location>
        <begin position="538"/>
        <end position="556"/>
    </location>
</feature>
<dbReference type="AlphaFoldDB" id="A0A9D9IKS6"/>
<keyword evidence="7 8" id="KW-0472">Membrane</keyword>
<feature type="domain" description="RCK C-terminal" evidence="9">
    <location>
        <begin position="285"/>
        <end position="369"/>
    </location>
</feature>
<dbReference type="Pfam" id="PF06826">
    <property type="entry name" value="Asp-Al_Ex"/>
    <property type="match status" value="2"/>
</dbReference>
<reference evidence="10" key="2">
    <citation type="journal article" date="2021" name="PeerJ">
        <title>Extensive microbial diversity within the chicken gut microbiome revealed by metagenomics and culture.</title>
        <authorList>
            <person name="Gilroy R."/>
            <person name="Ravi A."/>
            <person name="Getino M."/>
            <person name="Pursley I."/>
            <person name="Horton D.L."/>
            <person name="Alikhan N.F."/>
            <person name="Baker D."/>
            <person name="Gharbi K."/>
            <person name="Hall N."/>
            <person name="Watson M."/>
            <person name="Adriaenssens E.M."/>
            <person name="Foster-Nyarko E."/>
            <person name="Jarju S."/>
            <person name="Secka A."/>
            <person name="Antonio M."/>
            <person name="Oren A."/>
            <person name="Chaudhuri R.R."/>
            <person name="La Ragione R."/>
            <person name="Hildebrand F."/>
            <person name="Pallen M.J."/>
        </authorList>
    </citation>
    <scope>NUCLEOTIDE SEQUENCE</scope>
    <source>
        <strain evidence="10">B1-13419</strain>
    </source>
</reference>
<evidence type="ECO:0000313" key="10">
    <source>
        <dbReference type="EMBL" id="MBO8474607.1"/>
    </source>
</evidence>
<dbReference type="Gene3D" id="3.30.70.1450">
    <property type="entry name" value="Regulator of K+ conductance, C-terminal domain"/>
    <property type="match status" value="2"/>
</dbReference>
<evidence type="ECO:0000256" key="2">
    <source>
        <dbReference type="ARBA" id="ARBA00009854"/>
    </source>
</evidence>
<proteinExistence type="inferred from homology"/>
<dbReference type="GO" id="GO:0008324">
    <property type="term" value="F:monoatomic cation transmembrane transporter activity"/>
    <property type="evidence" value="ECO:0007669"/>
    <property type="project" value="InterPro"/>
</dbReference>
<comment type="subcellular location">
    <subcellularLocation>
        <location evidence="1">Cell membrane</location>
        <topology evidence="1">Multi-pass membrane protein</topology>
    </subcellularLocation>
</comment>
<dbReference type="NCBIfam" id="NF003007">
    <property type="entry name" value="PRK03818.1"/>
    <property type="match status" value="1"/>
</dbReference>
<dbReference type="GO" id="GO:0006813">
    <property type="term" value="P:potassium ion transport"/>
    <property type="evidence" value="ECO:0007669"/>
    <property type="project" value="InterPro"/>
</dbReference>